<feature type="region of interest" description="Disordered" evidence="1">
    <location>
        <begin position="347"/>
        <end position="368"/>
    </location>
</feature>
<evidence type="ECO:0000313" key="3">
    <source>
        <dbReference type="Proteomes" id="UP000284842"/>
    </source>
</evidence>
<feature type="compositionally biased region" description="Basic residues" evidence="1">
    <location>
        <begin position="1"/>
        <end position="22"/>
    </location>
</feature>
<dbReference type="InParanoid" id="A0A409YYQ8"/>
<dbReference type="AlphaFoldDB" id="A0A409YYQ8"/>
<gene>
    <name evidence="2" type="ORF">CVT24_012146</name>
</gene>
<proteinExistence type="predicted"/>
<feature type="compositionally biased region" description="Low complexity" evidence="1">
    <location>
        <begin position="260"/>
        <end position="270"/>
    </location>
</feature>
<feature type="region of interest" description="Disordered" evidence="1">
    <location>
        <begin position="256"/>
        <end position="288"/>
    </location>
</feature>
<evidence type="ECO:0000313" key="2">
    <source>
        <dbReference type="EMBL" id="PPR08156.1"/>
    </source>
</evidence>
<dbReference type="STRING" id="181874.A0A409YYQ8"/>
<dbReference type="EMBL" id="NHTK01000119">
    <property type="protein sequence ID" value="PPR08156.1"/>
    <property type="molecule type" value="Genomic_DNA"/>
</dbReference>
<reference evidence="2 3" key="1">
    <citation type="journal article" date="2018" name="Evol. Lett.">
        <title>Horizontal gene cluster transfer increased hallucinogenic mushroom diversity.</title>
        <authorList>
            <person name="Reynolds H.T."/>
            <person name="Vijayakumar V."/>
            <person name="Gluck-Thaler E."/>
            <person name="Korotkin H.B."/>
            <person name="Matheny P.B."/>
            <person name="Slot J.C."/>
        </authorList>
    </citation>
    <scope>NUCLEOTIDE SEQUENCE [LARGE SCALE GENOMIC DNA]</scope>
    <source>
        <strain evidence="2 3">2629</strain>
    </source>
</reference>
<sequence length="522" mass="57462">MAAKKSKGKGKAKAKPATKPKKAALAGPSKPRAAVKPKPVQKKKDKAAPAMPERDDVDMESDNSDDSLPERIPEAPAGGAFRLRIPGGAHVHDVGHHRFGGKTIPPPPADEEEDEEEEEPRAWLQEEEEEEEEDDEEEEEVVPKITYWIKIYSLEEQAKALKHQDPETHVLSLGTNKPWADVYSLLKIQAVNTLFPNDAHVPDTAFRIKYTIPRHVKLPLQLSSDDDYDYMVNATQKMKNREVQIVIKQLTSLDADANKENAPPANAAAEGSKKTGKKSKAPSAKDLLPGNQAKLENIVFLRSRWHCNRDGCASTTCYIPPDGRHFPLGHDHIEKWADAILHNYQGEPSATLERPPNTSELDPVAEHSVVSRSPILQARLKAMQKEKGPQAPQTSGVTQPVINMVFPPNFGLGPAAALYPNGVQGQGQAQAQAGDAEPLIPPTFQPGFKMDMSTFTAAYKVPDSIVARLEKHRLTGTHAFAEMNTQHLENMEFLLGEVIDLKQAIKQWCLDGPMSGSSLSYC</sequence>
<accession>A0A409YYQ8</accession>
<comment type="caution">
    <text evidence="2">The sequence shown here is derived from an EMBL/GenBank/DDBJ whole genome shotgun (WGS) entry which is preliminary data.</text>
</comment>
<evidence type="ECO:0000256" key="1">
    <source>
        <dbReference type="SAM" id="MobiDB-lite"/>
    </source>
</evidence>
<dbReference type="Proteomes" id="UP000284842">
    <property type="component" value="Unassembled WGS sequence"/>
</dbReference>
<feature type="compositionally biased region" description="Low complexity" evidence="1">
    <location>
        <begin position="23"/>
        <end position="32"/>
    </location>
</feature>
<feature type="compositionally biased region" description="Basic residues" evidence="1">
    <location>
        <begin position="33"/>
        <end position="45"/>
    </location>
</feature>
<feature type="compositionally biased region" description="Acidic residues" evidence="1">
    <location>
        <begin position="55"/>
        <end position="67"/>
    </location>
</feature>
<name>A0A409YYQ8_9AGAR</name>
<dbReference type="OrthoDB" id="3044188at2759"/>
<protein>
    <submittedName>
        <fullName evidence="2">Uncharacterized protein</fullName>
    </submittedName>
</protein>
<feature type="region of interest" description="Disordered" evidence="1">
    <location>
        <begin position="1"/>
        <end position="141"/>
    </location>
</feature>
<organism evidence="2 3">
    <name type="scientific">Panaeolus cyanescens</name>
    <dbReference type="NCBI Taxonomy" id="181874"/>
    <lineage>
        <taxon>Eukaryota</taxon>
        <taxon>Fungi</taxon>
        <taxon>Dikarya</taxon>
        <taxon>Basidiomycota</taxon>
        <taxon>Agaricomycotina</taxon>
        <taxon>Agaricomycetes</taxon>
        <taxon>Agaricomycetidae</taxon>
        <taxon>Agaricales</taxon>
        <taxon>Agaricineae</taxon>
        <taxon>Galeropsidaceae</taxon>
        <taxon>Panaeolus</taxon>
    </lineage>
</organism>
<feature type="compositionally biased region" description="Acidic residues" evidence="1">
    <location>
        <begin position="109"/>
        <end position="140"/>
    </location>
</feature>
<keyword evidence="3" id="KW-1185">Reference proteome</keyword>